<comment type="subcellular location">
    <subcellularLocation>
        <location evidence="1">Cell junction</location>
        <location evidence="1">Gap junction</location>
    </subcellularLocation>
    <subcellularLocation>
        <location evidence="2 12">Cell membrane</location>
        <topology evidence="2 12">Multi-pass membrane protein</topology>
    </subcellularLocation>
</comment>
<comment type="similarity">
    <text evidence="12">Belongs to the pannexin family.</text>
</comment>
<dbReference type="GO" id="GO:0005886">
    <property type="term" value="C:plasma membrane"/>
    <property type="evidence" value="ECO:0007669"/>
    <property type="project" value="UniProtKB-SubCell"/>
</dbReference>
<dbReference type="Pfam" id="PF00876">
    <property type="entry name" value="Innexin"/>
    <property type="match status" value="1"/>
</dbReference>
<keyword evidence="8 12" id="KW-1133">Transmembrane helix</keyword>
<evidence type="ECO:0000256" key="2">
    <source>
        <dbReference type="ARBA" id="ARBA00004651"/>
    </source>
</evidence>
<keyword evidence="4" id="KW-1003">Cell membrane</keyword>
<feature type="transmembrane region" description="Helical" evidence="12">
    <location>
        <begin position="102"/>
        <end position="124"/>
    </location>
</feature>
<dbReference type="GO" id="GO:0005921">
    <property type="term" value="C:gap junction"/>
    <property type="evidence" value="ECO:0007669"/>
    <property type="project" value="UniProtKB-SubCell"/>
</dbReference>
<keyword evidence="11 12" id="KW-0407">Ion channel</keyword>
<dbReference type="WBParaSite" id="HPBE_0000548601-mRNA-1">
    <property type="protein sequence ID" value="HPBE_0000548601-mRNA-1"/>
    <property type="gene ID" value="HPBE_0000548601"/>
</dbReference>
<evidence type="ECO:0000256" key="10">
    <source>
        <dbReference type="ARBA" id="ARBA00023136"/>
    </source>
</evidence>
<evidence type="ECO:0000313" key="15">
    <source>
        <dbReference type="WBParaSite" id="HPBE_0000548601-mRNA-1"/>
    </source>
</evidence>
<gene>
    <name evidence="12" type="primary">inx</name>
    <name evidence="13" type="ORF">HPBE_LOCUS5487</name>
</gene>
<dbReference type="AlphaFoldDB" id="A0A3P7WVQ0"/>
<dbReference type="PRINTS" id="PR01262">
    <property type="entry name" value="INNEXIN"/>
</dbReference>
<evidence type="ECO:0000256" key="6">
    <source>
        <dbReference type="ARBA" id="ARBA00022868"/>
    </source>
</evidence>
<dbReference type="InterPro" id="IPR000990">
    <property type="entry name" value="Innexin"/>
</dbReference>
<dbReference type="GO" id="GO:0034220">
    <property type="term" value="P:monoatomic ion transmembrane transport"/>
    <property type="evidence" value="ECO:0007669"/>
    <property type="project" value="UniProtKB-KW"/>
</dbReference>
<evidence type="ECO:0000256" key="8">
    <source>
        <dbReference type="ARBA" id="ARBA00022989"/>
    </source>
</evidence>
<keyword evidence="6" id="KW-0303">Gap junction</keyword>
<proteinExistence type="inferred from homology"/>
<sequence length="403" mass="47306">MVFAEIVGTLSFLQPQADDDIFDRLHYYYTTTFLLLTAVLVSLKMFGGRPIECWLPAEYKSSWEDYTEMYCWARNTYFAPFDNINLPEVQERGKTMVSYYQWVPFFLVIVAFMFYAPCLLWRLLYDKSALRTTNPMSNLVRTSAFKKVSFTAARRANINGLAMHLSSVFNHRFRFGSVHPYHHKILKFLNLRFYEAYLTSLLRFRILKFLNLRFYEMFLLSRFLETNSQGFYGYGILWDLVTGQGWTESPNFPVVTYCDMEIRILGHVQRHTVQCVLVINIFTEKIFLLLWLWYTLLTFVRDYIKMDGIFVLRMITIHSGVLICTEVVDTMWDQFLAEQGNKLISALLNDGSGDEYKEERSPSAGALSMEQAQKRKTSVLVPLMSREDLREVPDHLLRPPSRI</sequence>
<comment type="function">
    <text evidence="12">Structural component of the gap junctions.</text>
</comment>
<evidence type="ECO:0000256" key="9">
    <source>
        <dbReference type="ARBA" id="ARBA00023065"/>
    </source>
</evidence>
<dbReference type="PROSITE" id="PS51013">
    <property type="entry name" value="PANNEXIN"/>
    <property type="match status" value="1"/>
</dbReference>
<keyword evidence="3 12" id="KW-0813">Transport</keyword>
<keyword evidence="5 12" id="KW-0812">Transmembrane</keyword>
<keyword evidence="10 12" id="KW-0472">Membrane</keyword>
<evidence type="ECO:0000256" key="7">
    <source>
        <dbReference type="ARBA" id="ARBA00022949"/>
    </source>
</evidence>
<evidence type="ECO:0000256" key="12">
    <source>
        <dbReference type="RuleBase" id="RU010713"/>
    </source>
</evidence>
<reference evidence="15" key="2">
    <citation type="submission" date="2019-09" db="UniProtKB">
        <authorList>
            <consortium name="WormBaseParasite"/>
        </authorList>
    </citation>
    <scope>IDENTIFICATION</scope>
</reference>
<evidence type="ECO:0000256" key="4">
    <source>
        <dbReference type="ARBA" id="ARBA00022475"/>
    </source>
</evidence>
<dbReference type="PANTHER" id="PTHR11893:SF44">
    <property type="entry name" value="INNEXIN"/>
    <property type="match status" value="1"/>
</dbReference>
<evidence type="ECO:0000313" key="13">
    <source>
        <dbReference type="EMBL" id="VDO64736.1"/>
    </source>
</evidence>
<dbReference type="PANTHER" id="PTHR11893">
    <property type="entry name" value="INNEXIN"/>
    <property type="match status" value="1"/>
</dbReference>
<dbReference type="EMBL" id="UZAH01025479">
    <property type="protein sequence ID" value="VDO64736.1"/>
    <property type="molecule type" value="Genomic_DNA"/>
</dbReference>
<evidence type="ECO:0000256" key="11">
    <source>
        <dbReference type="ARBA" id="ARBA00023303"/>
    </source>
</evidence>
<feature type="transmembrane region" description="Helical" evidence="12">
    <location>
        <begin position="27"/>
        <end position="46"/>
    </location>
</feature>
<feature type="transmembrane region" description="Helical" evidence="12">
    <location>
        <begin position="286"/>
        <end position="304"/>
    </location>
</feature>
<evidence type="ECO:0000256" key="3">
    <source>
        <dbReference type="ARBA" id="ARBA00022448"/>
    </source>
</evidence>
<organism evidence="13">
    <name type="scientific">Heligmosomoides polygyrus</name>
    <name type="common">Parasitic roundworm</name>
    <dbReference type="NCBI Taxonomy" id="6339"/>
    <lineage>
        <taxon>Eukaryota</taxon>
        <taxon>Metazoa</taxon>
        <taxon>Ecdysozoa</taxon>
        <taxon>Nematoda</taxon>
        <taxon>Chromadorea</taxon>
        <taxon>Rhabditida</taxon>
        <taxon>Rhabditina</taxon>
        <taxon>Rhabditomorpha</taxon>
        <taxon>Strongyloidea</taxon>
        <taxon>Heligmosomidae</taxon>
        <taxon>Heligmosomoides</taxon>
    </lineage>
</organism>
<dbReference type="Proteomes" id="UP000050761">
    <property type="component" value="Unassembled WGS sequence"/>
</dbReference>
<reference evidence="13 14" key="1">
    <citation type="submission" date="2018-11" db="EMBL/GenBank/DDBJ databases">
        <authorList>
            <consortium name="Pathogen Informatics"/>
        </authorList>
    </citation>
    <scope>NUCLEOTIDE SEQUENCE [LARGE SCALE GENOMIC DNA]</scope>
</reference>
<evidence type="ECO:0000256" key="1">
    <source>
        <dbReference type="ARBA" id="ARBA00004610"/>
    </source>
</evidence>
<evidence type="ECO:0000313" key="14">
    <source>
        <dbReference type="Proteomes" id="UP000050761"/>
    </source>
</evidence>
<dbReference type="OrthoDB" id="5867527at2759"/>
<keyword evidence="14" id="KW-1185">Reference proteome</keyword>
<dbReference type="GO" id="GO:0005243">
    <property type="term" value="F:gap junction channel activity"/>
    <property type="evidence" value="ECO:0007669"/>
    <property type="project" value="TreeGrafter"/>
</dbReference>
<protein>
    <recommendedName>
        <fullName evidence="12">Innexin</fullName>
    </recommendedName>
</protein>
<keyword evidence="7" id="KW-0965">Cell junction</keyword>
<name>A0A3P7WVQ0_HELPZ</name>
<accession>A0A3P7WVQ0</accession>
<evidence type="ECO:0000256" key="5">
    <source>
        <dbReference type="ARBA" id="ARBA00022692"/>
    </source>
</evidence>
<keyword evidence="9 12" id="KW-0406">Ion transport</keyword>
<comment type="caution">
    <text evidence="12">Lacks conserved residue(s) required for the propagation of feature annotation.</text>
</comment>